<keyword evidence="8" id="KW-0812">Transmembrane</keyword>
<evidence type="ECO:0000256" key="2">
    <source>
        <dbReference type="ARBA" id="ARBA00022475"/>
    </source>
</evidence>
<sequence length="264" mass="30753">MKNYFLFLTTIVFFIILRLFFGIFIHNVEMRNMNKRKLLLMSSLMSVAPIMVAAKCNPDSDNIVEFRLGIKDLNLRFANYGAFSSKELDKMLKQKPLKDGEFTVVYPSQEELEKEAKIIRDFFEKEETKKIPSYQTIYKETYETIVLGKRPVMLSDFTNEYLWSRDLVKIIDNGSIKNKNKLKLIINQFIDNANGSTTAHFRIEHSDDQRIYEVVGDSNGYIIQFNGKLKTISPNHYHLTKEIIENNKGNLAVLLKANETTQRK</sequence>
<dbReference type="NCBIfam" id="NF033817">
    <property type="entry name" value="Mplas_variab_LP"/>
    <property type="match status" value="1"/>
</dbReference>
<keyword evidence="3" id="KW-0732">Signal</keyword>
<evidence type="ECO:0000256" key="6">
    <source>
        <dbReference type="ARBA" id="ARBA00023139"/>
    </source>
</evidence>
<evidence type="ECO:0000256" key="5">
    <source>
        <dbReference type="ARBA" id="ARBA00023136"/>
    </source>
</evidence>
<name>A0A8D4A1H4_MYCBV</name>
<evidence type="ECO:0000313" key="9">
    <source>
        <dbReference type="EMBL" id="AMW25526.1"/>
    </source>
</evidence>
<proteinExistence type="predicted"/>
<reference evidence="9 10" key="1">
    <citation type="submission" date="2014-04" db="EMBL/GenBank/DDBJ databases">
        <title>Complete genome sequence of Mycoplasma bovis attenuated strain P150.</title>
        <authorList>
            <person name="Qi J."/>
            <person name="Guo A."/>
        </authorList>
    </citation>
    <scope>NUCLEOTIDE SEQUENCE [LARGE SCALE GENOMIC DNA]</scope>
    <source>
        <strain evidence="9 10">HB0801-P150</strain>
    </source>
</reference>
<evidence type="ECO:0000313" key="10">
    <source>
        <dbReference type="Proteomes" id="UP000076372"/>
    </source>
</evidence>
<keyword evidence="6" id="KW-0564">Palmitate</keyword>
<dbReference type="AlphaFoldDB" id="A0A8D4A1H4"/>
<dbReference type="InterPro" id="IPR049890">
    <property type="entry name" value="VlpA-F-like_signal"/>
</dbReference>
<gene>
    <name evidence="9" type="ORF">BC94_0190</name>
</gene>
<keyword evidence="4" id="KW-0677">Repeat</keyword>
<evidence type="ECO:0000256" key="7">
    <source>
        <dbReference type="ARBA" id="ARBA00023288"/>
    </source>
</evidence>
<keyword evidence="8" id="KW-1133">Transmembrane helix</keyword>
<organism evidence="9 10">
    <name type="scientific">Mycoplasmopsis bovis</name>
    <name type="common">Mycoplasma bovis</name>
    <dbReference type="NCBI Taxonomy" id="28903"/>
    <lineage>
        <taxon>Bacteria</taxon>
        <taxon>Bacillati</taxon>
        <taxon>Mycoplasmatota</taxon>
        <taxon>Mycoplasmoidales</taxon>
        <taxon>Metamycoplasmataceae</taxon>
        <taxon>Mycoplasmopsis</taxon>
    </lineage>
</organism>
<accession>A0A8D4A1H4</accession>
<evidence type="ECO:0000256" key="8">
    <source>
        <dbReference type="SAM" id="Phobius"/>
    </source>
</evidence>
<keyword evidence="5 8" id="KW-0472">Membrane</keyword>
<evidence type="ECO:0000256" key="1">
    <source>
        <dbReference type="ARBA" id="ARBA00004193"/>
    </source>
</evidence>
<comment type="subcellular location">
    <subcellularLocation>
        <location evidence="1">Cell membrane</location>
        <topology evidence="1">Lipid-anchor</topology>
    </subcellularLocation>
</comment>
<protein>
    <submittedName>
        <fullName evidence="9">Lipoprotein</fullName>
    </submittedName>
</protein>
<evidence type="ECO:0000256" key="3">
    <source>
        <dbReference type="ARBA" id="ARBA00022729"/>
    </source>
</evidence>
<feature type="transmembrane region" description="Helical" evidence="8">
    <location>
        <begin position="6"/>
        <end position="26"/>
    </location>
</feature>
<evidence type="ECO:0000256" key="4">
    <source>
        <dbReference type="ARBA" id="ARBA00022737"/>
    </source>
</evidence>
<dbReference type="Proteomes" id="UP000076372">
    <property type="component" value="Chromosome"/>
</dbReference>
<dbReference type="GO" id="GO:0005886">
    <property type="term" value="C:plasma membrane"/>
    <property type="evidence" value="ECO:0007669"/>
    <property type="project" value="UniProtKB-SubCell"/>
</dbReference>
<keyword evidence="2" id="KW-1003">Cell membrane</keyword>
<dbReference type="EMBL" id="CP007590">
    <property type="protein sequence ID" value="AMW25526.1"/>
    <property type="molecule type" value="Genomic_DNA"/>
</dbReference>
<keyword evidence="7 9" id="KW-0449">Lipoprotein</keyword>